<name>A0A4Y8LBM4_9BACL</name>
<reference evidence="1 2" key="1">
    <citation type="submission" date="2019-03" db="EMBL/GenBank/DDBJ databases">
        <authorList>
            <person name="Yang Y."/>
        </authorList>
    </citation>
    <scope>NUCLEOTIDE SEQUENCE [LARGE SCALE GENOMIC DNA]</scope>
    <source>
        <strain evidence="1 2">ASL-1</strain>
    </source>
</reference>
<dbReference type="PANTHER" id="PTHR33745:SF8">
    <property type="entry name" value="BLUE-LIGHT PHOTORECEPTOR"/>
    <property type="match status" value="1"/>
</dbReference>
<dbReference type="PANTHER" id="PTHR33745">
    <property type="entry name" value="RSBT ANTAGONIST PROTEIN RSBS-RELATED"/>
    <property type="match status" value="1"/>
</dbReference>
<dbReference type="Gene3D" id="3.30.750.24">
    <property type="entry name" value="STAS domain"/>
    <property type="match status" value="1"/>
</dbReference>
<dbReference type="AlphaFoldDB" id="A0A4Y8LBM4"/>
<accession>A0A4Y8LBM4</accession>
<proteinExistence type="predicted"/>
<sequence>MTDTIESLKEVIALLNQKLTHYERDIQDLSAPIIPSIVPHTILVPLTGRLTEGRLEHILEVVVKHLEHGEVENVLIDLTGTNTNDVDPSDYQLIAGKMKDLVGAVKLMGANTIFVGFSPHFAKEMVLSGVLKDIRVQSFSTFRNALQHLLKLKGYEIKPL</sequence>
<dbReference type="InterPro" id="IPR051932">
    <property type="entry name" value="Bact_StressResp_Reg"/>
</dbReference>
<dbReference type="CDD" id="cd07041">
    <property type="entry name" value="STAS_RsbR_RsbS_like"/>
    <property type="match status" value="1"/>
</dbReference>
<organism evidence="1 2">
    <name type="scientific">Jeotgalibacillus salarius</name>
    <dbReference type="NCBI Taxonomy" id="546023"/>
    <lineage>
        <taxon>Bacteria</taxon>
        <taxon>Bacillati</taxon>
        <taxon>Bacillota</taxon>
        <taxon>Bacilli</taxon>
        <taxon>Bacillales</taxon>
        <taxon>Caryophanaceae</taxon>
        <taxon>Jeotgalibacillus</taxon>
    </lineage>
</organism>
<dbReference type="Proteomes" id="UP000297776">
    <property type="component" value="Unassembled WGS sequence"/>
</dbReference>
<dbReference type="SUPFAM" id="SSF52091">
    <property type="entry name" value="SpoIIaa-like"/>
    <property type="match status" value="1"/>
</dbReference>
<dbReference type="OrthoDB" id="2456599at2"/>
<dbReference type="EMBL" id="SORX01000008">
    <property type="protein sequence ID" value="TFD99783.1"/>
    <property type="molecule type" value="Genomic_DNA"/>
</dbReference>
<gene>
    <name evidence="1" type="ORF">E2626_13455</name>
</gene>
<comment type="caution">
    <text evidence="1">The sequence shown here is derived from an EMBL/GenBank/DDBJ whole genome shotgun (WGS) entry which is preliminary data.</text>
</comment>
<keyword evidence="2" id="KW-1185">Reference proteome</keyword>
<evidence type="ECO:0000313" key="1">
    <source>
        <dbReference type="EMBL" id="TFD99783.1"/>
    </source>
</evidence>
<dbReference type="InterPro" id="IPR036513">
    <property type="entry name" value="STAS_dom_sf"/>
</dbReference>
<protein>
    <submittedName>
        <fullName evidence="1">STAS domain-containing protein</fullName>
    </submittedName>
</protein>
<dbReference type="RefSeq" id="WP_134382298.1">
    <property type="nucleotide sequence ID" value="NZ_SORX01000008.1"/>
</dbReference>
<evidence type="ECO:0000313" key="2">
    <source>
        <dbReference type="Proteomes" id="UP000297776"/>
    </source>
</evidence>